<gene>
    <name evidence="9" type="ORF">SAMN02927900_06308</name>
</gene>
<dbReference type="Pfam" id="PF00884">
    <property type="entry name" value="Sulfatase"/>
    <property type="match status" value="1"/>
</dbReference>
<dbReference type="GO" id="GO:0004065">
    <property type="term" value="F:arylsulfatase activity"/>
    <property type="evidence" value="ECO:0007669"/>
    <property type="project" value="TreeGrafter"/>
</dbReference>
<dbReference type="EMBL" id="FMTM01000020">
    <property type="protein sequence ID" value="SCW89655.1"/>
    <property type="molecule type" value="Genomic_DNA"/>
</dbReference>
<accession>A0A1G4U9P9</accession>
<keyword evidence="5" id="KW-0378">Hydrolase</keyword>
<organism evidence="9 10">
    <name type="scientific">Rhizobium mongolense subsp. loessense</name>
    <dbReference type="NCBI Taxonomy" id="158890"/>
    <lineage>
        <taxon>Bacteria</taxon>
        <taxon>Pseudomonadati</taxon>
        <taxon>Pseudomonadota</taxon>
        <taxon>Alphaproteobacteria</taxon>
        <taxon>Hyphomicrobiales</taxon>
        <taxon>Rhizobiaceae</taxon>
        <taxon>Rhizobium/Agrobacterium group</taxon>
        <taxon>Rhizobium</taxon>
    </lineage>
</organism>
<evidence type="ECO:0000313" key="10">
    <source>
        <dbReference type="Proteomes" id="UP000199542"/>
    </source>
</evidence>
<evidence type="ECO:0000313" key="9">
    <source>
        <dbReference type="EMBL" id="SCW89655.1"/>
    </source>
</evidence>
<evidence type="ECO:0000256" key="3">
    <source>
        <dbReference type="ARBA" id="ARBA00022723"/>
    </source>
</evidence>
<dbReference type="Gene3D" id="3.40.720.10">
    <property type="entry name" value="Alkaline Phosphatase, subunit A"/>
    <property type="match status" value="1"/>
</dbReference>
<dbReference type="CDD" id="cd16142">
    <property type="entry name" value="ARS_like"/>
    <property type="match status" value="1"/>
</dbReference>
<feature type="signal peptide" evidence="7">
    <location>
        <begin position="1"/>
        <end position="32"/>
    </location>
</feature>
<sequence length="502" mass="54664">MIRLTLWQQTRRALAIGLCLVAQSLLVGTAFAQQSKPNILFILADNIGYGDVGAYGGGELRGSPTPRIDQLAAEGLRLTQFLVEPSCTPSRAALMTGRYSIRSGLSLVAVAGTPFSLPADEITMAEMLHDAGYATAIFGKWHLGGQTYSQPQNQGFDEFYGIPPGDTWDVFGMIRQGRQTKSVDIPLNKGPHIVEAKREEPLKLVKPYTAEVRRGIDWELVDHGVDFMKRQTAAGKPFFLYLPISRTHFPNLPSERFEGASRIGQFGDSLMEGDAIVGAMLDALKELNIEDDSIVVFASDNGPDGPGASRFGTDMPDMGTTGPYRGALGDVSEGAIRTAAVIRWPQRIRPRSSHAMFSIMDFFPTFANVADGKVPNDRPIDGIDQIDLLRGENDKGRREHLLTFVGSDLVAVRWKQFRAYFADVAPGRSGPGGATLMGGIGSGAAPMNGYPKVFNIESDPQEEHNIGEMYNWVLGPLLKVVGEYKATLERSPNPPAANMTKF</sequence>
<evidence type="ECO:0000256" key="4">
    <source>
        <dbReference type="ARBA" id="ARBA00022729"/>
    </source>
</evidence>
<dbReference type="InterPro" id="IPR050738">
    <property type="entry name" value="Sulfatase"/>
</dbReference>
<reference evidence="9 10" key="1">
    <citation type="submission" date="2016-10" db="EMBL/GenBank/DDBJ databases">
        <authorList>
            <person name="de Groot N.N."/>
        </authorList>
    </citation>
    <scope>NUCLEOTIDE SEQUENCE [LARGE SCALE GENOMIC DNA]</scope>
    <source>
        <strain evidence="9 10">CGMCC 1.3401</strain>
    </source>
</reference>
<dbReference type="PROSITE" id="PS00523">
    <property type="entry name" value="SULFATASE_1"/>
    <property type="match status" value="1"/>
</dbReference>
<dbReference type="AlphaFoldDB" id="A0A1G4U9P9"/>
<dbReference type="SUPFAM" id="SSF53649">
    <property type="entry name" value="Alkaline phosphatase-like"/>
    <property type="match status" value="1"/>
</dbReference>
<keyword evidence="4 7" id="KW-0732">Signal</keyword>
<evidence type="ECO:0000256" key="5">
    <source>
        <dbReference type="ARBA" id="ARBA00022801"/>
    </source>
</evidence>
<keyword evidence="3" id="KW-0479">Metal-binding</keyword>
<dbReference type="GO" id="GO:0046872">
    <property type="term" value="F:metal ion binding"/>
    <property type="evidence" value="ECO:0007669"/>
    <property type="project" value="UniProtKB-KW"/>
</dbReference>
<name>A0A1G4U9P9_9HYPH</name>
<protein>
    <submittedName>
        <fullName evidence="9">Arylsulfatase</fullName>
    </submittedName>
</protein>
<dbReference type="InterPro" id="IPR024607">
    <property type="entry name" value="Sulfatase_CS"/>
</dbReference>
<comment type="similarity">
    <text evidence="2">Belongs to the sulfatase family.</text>
</comment>
<dbReference type="Proteomes" id="UP000199542">
    <property type="component" value="Unassembled WGS sequence"/>
</dbReference>
<dbReference type="PANTHER" id="PTHR42693">
    <property type="entry name" value="ARYLSULFATASE FAMILY MEMBER"/>
    <property type="match status" value="1"/>
</dbReference>
<evidence type="ECO:0000259" key="8">
    <source>
        <dbReference type="Pfam" id="PF00884"/>
    </source>
</evidence>
<comment type="cofactor">
    <cofactor evidence="1">
        <name>Ca(2+)</name>
        <dbReference type="ChEBI" id="CHEBI:29108"/>
    </cofactor>
</comment>
<evidence type="ECO:0000256" key="6">
    <source>
        <dbReference type="ARBA" id="ARBA00022837"/>
    </source>
</evidence>
<dbReference type="Gene3D" id="3.30.1120.10">
    <property type="match status" value="1"/>
</dbReference>
<keyword evidence="6" id="KW-0106">Calcium</keyword>
<dbReference type="InterPro" id="IPR017850">
    <property type="entry name" value="Alkaline_phosphatase_core_sf"/>
</dbReference>
<feature type="domain" description="Sulfatase N-terminal" evidence="8">
    <location>
        <begin position="37"/>
        <end position="371"/>
    </location>
</feature>
<evidence type="ECO:0000256" key="2">
    <source>
        <dbReference type="ARBA" id="ARBA00008779"/>
    </source>
</evidence>
<evidence type="ECO:0000256" key="1">
    <source>
        <dbReference type="ARBA" id="ARBA00001913"/>
    </source>
</evidence>
<dbReference type="PANTHER" id="PTHR42693:SF42">
    <property type="entry name" value="ARYLSULFATASE G"/>
    <property type="match status" value="1"/>
</dbReference>
<dbReference type="InterPro" id="IPR000917">
    <property type="entry name" value="Sulfatase_N"/>
</dbReference>
<proteinExistence type="inferred from homology"/>
<evidence type="ECO:0000256" key="7">
    <source>
        <dbReference type="SAM" id="SignalP"/>
    </source>
</evidence>
<feature type="chain" id="PRO_5011465828" evidence="7">
    <location>
        <begin position="33"/>
        <end position="502"/>
    </location>
</feature>